<dbReference type="Proteomes" id="UP001230426">
    <property type="component" value="Unassembled WGS sequence"/>
</dbReference>
<evidence type="ECO:0000313" key="1">
    <source>
        <dbReference type="EMBL" id="MDP9870396.1"/>
    </source>
</evidence>
<organism evidence="1 2">
    <name type="scientific">Streptosporangium brasiliense</name>
    <dbReference type="NCBI Taxonomy" id="47480"/>
    <lineage>
        <taxon>Bacteria</taxon>
        <taxon>Bacillati</taxon>
        <taxon>Actinomycetota</taxon>
        <taxon>Actinomycetes</taxon>
        <taxon>Streptosporangiales</taxon>
        <taxon>Streptosporangiaceae</taxon>
        <taxon>Streptosporangium</taxon>
    </lineage>
</organism>
<gene>
    <name evidence="1" type="ORF">J2S55_009734</name>
</gene>
<reference evidence="1 2" key="1">
    <citation type="submission" date="2023-07" db="EMBL/GenBank/DDBJ databases">
        <title>Sequencing the genomes of 1000 actinobacteria strains.</title>
        <authorList>
            <person name="Klenk H.-P."/>
        </authorList>
    </citation>
    <scope>NUCLEOTIDE SEQUENCE [LARGE SCALE GENOMIC DNA]</scope>
    <source>
        <strain evidence="1 2">DSM 44109</strain>
    </source>
</reference>
<comment type="caution">
    <text evidence="1">The sequence shown here is derived from an EMBL/GenBank/DDBJ whole genome shotgun (WGS) entry which is preliminary data.</text>
</comment>
<dbReference type="EMBL" id="JAUSRB010000004">
    <property type="protein sequence ID" value="MDP9870396.1"/>
    <property type="molecule type" value="Genomic_DNA"/>
</dbReference>
<sequence length="232" mass="25585">MKKSGIKPGEFYALNNRYSTDLVRVINLDQLVVNVDRSWDRTVRACFETSRDKRPTRWNYAQASGFAAVKLASDTPELREAAAKLTLDDFLAATNSEPADGLEFVIVTTLAKILGPYTEVMAAKEAEEERARLAREQSEKKAAEVAERFNGIRGRLNAMGVTVFPERVGGTMSGRAYMDDLERLAALAELAVDLHTKIDQGAGSFEMASIEAHRYGAGYAFGVWEKVQALNA</sequence>
<accession>A0ABT9RNI4</accession>
<keyword evidence="2" id="KW-1185">Reference proteome</keyword>
<proteinExistence type="predicted"/>
<protein>
    <submittedName>
        <fullName evidence="1">Uncharacterized protein</fullName>
    </submittedName>
</protein>
<evidence type="ECO:0000313" key="2">
    <source>
        <dbReference type="Proteomes" id="UP001230426"/>
    </source>
</evidence>
<name>A0ABT9RNI4_9ACTN</name>
<dbReference type="RefSeq" id="WP_306876296.1">
    <property type="nucleotide sequence ID" value="NZ_JAUSRB010000004.1"/>
</dbReference>